<evidence type="ECO:0000259" key="1">
    <source>
        <dbReference type="SMART" id="SM00199"/>
    </source>
</evidence>
<dbReference type="PANTHER" id="PTHR12015">
    <property type="entry name" value="SMALL INDUCIBLE CYTOKINE A"/>
    <property type="match status" value="1"/>
</dbReference>
<dbReference type="InterPro" id="IPR001811">
    <property type="entry name" value="Chemokine_IL8-like_dom"/>
</dbReference>
<dbReference type="Gene3D" id="2.40.50.40">
    <property type="match status" value="1"/>
</dbReference>
<reference evidence="2" key="1">
    <citation type="journal article" date="2014" name="Nat. Commun.">
        <title>The rainbow trout genome provides novel insights into evolution after whole-genome duplication in vertebrates.</title>
        <authorList>
            <person name="Berthelot C."/>
            <person name="Brunet F."/>
            <person name="Chalopin D."/>
            <person name="Juanchich A."/>
            <person name="Bernard M."/>
            <person name="Noel B."/>
            <person name="Bento P."/>
            <person name="Da Silva C."/>
            <person name="Labadie K."/>
            <person name="Alberti A."/>
            <person name="Aury J.M."/>
            <person name="Louis A."/>
            <person name="Dehais P."/>
            <person name="Bardou P."/>
            <person name="Montfort J."/>
            <person name="Klopp C."/>
            <person name="Cabau C."/>
            <person name="Gaspin C."/>
            <person name="Thorgaard G.H."/>
            <person name="Boussaha M."/>
            <person name="Quillet E."/>
            <person name="Guyomard R."/>
            <person name="Galiana D."/>
            <person name="Bobe J."/>
            <person name="Volff J.N."/>
            <person name="Genet C."/>
            <person name="Wincker P."/>
            <person name="Jaillon O."/>
            <person name="Roest Crollius H."/>
            <person name="Guiguen Y."/>
        </authorList>
    </citation>
    <scope>NUCLEOTIDE SEQUENCE [LARGE SCALE GENOMIC DNA]</scope>
</reference>
<gene>
    <name evidence="2" type="ORF">GSONMT00000821001</name>
</gene>
<organism evidence="2 3">
    <name type="scientific">Oncorhynchus mykiss</name>
    <name type="common">Rainbow trout</name>
    <name type="synonym">Salmo gairdneri</name>
    <dbReference type="NCBI Taxonomy" id="8022"/>
    <lineage>
        <taxon>Eukaryota</taxon>
        <taxon>Metazoa</taxon>
        <taxon>Chordata</taxon>
        <taxon>Craniata</taxon>
        <taxon>Vertebrata</taxon>
        <taxon>Euteleostomi</taxon>
        <taxon>Actinopterygii</taxon>
        <taxon>Neopterygii</taxon>
        <taxon>Teleostei</taxon>
        <taxon>Protacanthopterygii</taxon>
        <taxon>Salmoniformes</taxon>
        <taxon>Salmonidae</taxon>
        <taxon>Salmoninae</taxon>
        <taxon>Oncorhynchus</taxon>
    </lineage>
</organism>
<dbReference type="GO" id="GO:0008009">
    <property type="term" value="F:chemokine activity"/>
    <property type="evidence" value="ECO:0007669"/>
    <property type="project" value="InterPro"/>
</dbReference>
<name>A0A060Z5E6_ONCMY</name>
<sequence>MAQIRAPVVVLLVLLAVGLFAAEVSAAKQGFPRGCCTSYSQGRMDMYHILGFSIQTVIDGCNIDAIIFHTFRGRFQCVDPTKGWVMKAVRKLRERAERLNKKRS</sequence>
<dbReference type="InterPro" id="IPR036048">
    <property type="entry name" value="Interleukin_8-like_sf"/>
</dbReference>
<dbReference type="InterPro" id="IPR039809">
    <property type="entry name" value="Chemokine_b/g/d"/>
</dbReference>
<dbReference type="PANTHER" id="PTHR12015:SF190">
    <property type="entry name" value="C-C MOTIF CHEMOKINE"/>
    <property type="match status" value="1"/>
</dbReference>
<accession>A0A060Z5E6</accession>
<dbReference type="PaxDb" id="8022-A0A060Z5E6"/>
<dbReference type="STRING" id="8022.A0A060Z5E6"/>
<protein>
    <recommendedName>
        <fullName evidence="1">Chemokine interleukin-8-like domain-containing protein</fullName>
    </recommendedName>
</protein>
<dbReference type="GO" id="GO:0005576">
    <property type="term" value="C:extracellular region"/>
    <property type="evidence" value="ECO:0007669"/>
    <property type="project" value="InterPro"/>
</dbReference>
<evidence type="ECO:0000313" key="2">
    <source>
        <dbReference type="EMBL" id="CDQ96535.1"/>
    </source>
</evidence>
<dbReference type="SMART" id="SM00199">
    <property type="entry name" value="SCY"/>
    <property type="match status" value="1"/>
</dbReference>
<dbReference type="EMBL" id="FR926152">
    <property type="protein sequence ID" value="CDQ96535.1"/>
    <property type="molecule type" value="Genomic_DNA"/>
</dbReference>
<dbReference type="AlphaFoldDB" id="A0A060Z5E6"/>
<reference evidence="2" key="2">
    <citation type="submission" date="2014-03" db="EMBL/GenBank/DDBJ databases">
        <authorList>
            <person name="Genoscope - CEA"/>
        </authorList>
    </citation>
    <scope>NUCLEOTIDE SEQUENCE</scope>
</reference>
<dbReference type="Proteomes" id="UP000193380">
    <property type="component" value="Unassembled WGS sequence"/>
</dbReference>
<dbReference type="Pfam" id="PF00048">
    <property type="entry name" value="IL8"/>
    <property type="match status" value="1"/>
</dbReference>
<evidence type="ECO:0000313" key="3">
    <source>
        <dbReference type="Proteomes" id="UP000193380"/>
    </source>
</evidence>
<feature type="domain" description="Chemokine interleukin-8-like" evidence="1">
    <location>
        <begin position="32"/>
        <end position="92"/>
    </location>
</feature>
<proteinExistence type="predicted"/>
<dbReference type="SUPFAM" id="SSF54117">
    <property type="entry name" value="Interleukin 8-like chemokines"/>
    <property type="match status" value="1"/>
</dbReference>
<dbReference type="GO" id="GO:0006955">
    <property type="term" value="P:immune response"/>
    <property type="evidence" value="ECO:0007669"/>
    <property type="project" value="InterPro"/>
</dbReference>